<dbReference type="InterPro" id="IPR036457">
    <property type="entry name" value="PPM-type-like_dom_sf"/>
</dbReference>
<dbReference type="EMBL" id="JANUGQ010000022">
    <property type="protein sequence ID" value="MCS0638400.1"/>
    <property type="molecule type" value="Genomic_DNA"/>
</dbReference>
<dbReference type="InterPro" id="IPR035965">
    <property type="entry name" value="PAS-like_dom_sf"/>
</dbReference>
<gene>
    <name evidence="3" type="ORF">NX801_22635</name>
</gene>
<dbReference type="Gene3D" id="3.30.565.10">
    <property type="entry name" value="Histidine kinase-like ATPase, C-terminal domain"/>
    <property type="match status" value="1"/>
</dbReference>
<dbReference type="Pfam" id="PF07228">
    <property type="entry name" value="SpoIIE"/>
    <property type="match status" value="1"/>
</dbReference>
<dbReference type="CDD" id="cd00130">
    <property type="entry name" value="PAS"/>
    <property type="match status" value="2"/>
</dbReference>
<protein>
    <submittedName>
        <fullName evidence="3">SpoIIE family protein phosphatase</fullName>
    </submittedName>
</protein>
<dbReference type="InterPro" id="IPR013767">
    <property type="entry name" value="PAS_fold"/>
</dbReference>
<comment type="caution">
    <text evidence="3">The sequence shown here is derived from an EMBL/GenBank/DDBJ whole genome shotgun (WGS) entry which is preliminary data.</text>
</comment>
<dbReference type="Pfam" id="PF00989">
    <property type="entry name" value="PAS"/>
    <property type="match status" value="1"/>
</dbReference>
<evidence type="ECO:0000313" key="4">
    <source>
        <dbReference type="Proteomes" id="UP001431313"/>
    </source>
</evidence>
<dbReference type="InterPro" id="IPR003594">
    <property type="entry name" value="HATPase_dom"/>
</dbReference>
<dbReference type="SMART" id="SM00091">
    <property type="entry name" value="PAS"/>
    <property type="match status" value="2"/>
</dbReference>
<evidence type="ECO:0000256" key="1">
    <source>
        <dbReference type="ARBA" id="ARBA00022801"/>
    </source>
</evidence>
<dbReference type="RefSeq" id="WP_258789687.1">
    <property type="nucleotide sequence ID" value="NZ_JANUGQ010000022.1"/>
</dbReference>
<dbReference type="PANTHER" id="PTHR43156">
    <property type="entry name" value="STAGE II SPORULATION PROTEIN E-RELATED"/>
    <property type="match status" value="1"/>
</dbReference>
<dbReference type="PROSITE" id="PS50112">
    <property type="entry name" value="PAS"/>
    <property type="match status" value="2"/>
</dbReference>
<dbReference type="Pfam" id="PF01590">
    <property type="entry name" value="GAF"/>
    <property type="match status" value="1"/>
</dbReference>
<dbReference type="InterPro" id="IPR000014">
    <property type="entry name" value="PAS"/>
</dbReference>
<dbReference type="NCBIfam" id="TIGR00229">
    <property type="entry name" value="sensory_box"/>
    <property type="match status" value="1"/>
</dbReference>
<dbReference type="SUPFAM" id="SSF81606">
    <property type="entry name" value="PP2C-like"/>
    <property type="match status" value="1"/>
</dbReference>
<evidence type="ECO:0000313" key="3">
    <source>
        <dbReference type="EMBL" id="MCS0638400.1"/>
    </source>
</evidence>
<dbReference type="InterPro" id="IPR036890">
    <property type="entry name" value="HATPase_C_sf"/>
</dbReference>
<dbReference type="Gene3D" id="3.30.450.40">
    <property type="match status" value="1"/>
</dbReference>
<dbReference type="SUPFAM" id="SSF55785">
    <property type="entry name" value="PYP-like sensor domain (PAS domain)"/>
    <property type="match status" value="2"/>
</dbReference>
<dbReference type="SMART" id="SM00065">
    <property type="entry name" value="GAF"/>
    <property type="match status" value="1"/>
</dbReference>
<dbReference type="Gene3D" id="3.60.40.10">
    <property type="entry name" value="PPM-type phosphatase domain"/>
    <property type="match status" value="1"/>
</dbReference>
<dbReference type="SMART" id="SM00331">
    <property type="entry name" value="PP2C_SIG"/>
    <property type="match status" value="1"/>
</dbReference>
<dbReference type="Pfam" id="PF08448">
    <property type="entry name" value="PAS_4"/>
    <property type="match status" value="1"/>
</dbReference>
<dbReference type="Gene3D" id="3.30.450.20">
    <property type="entry name" value="PAS domain"/>
    <property type="match status" value="2"/>
</dbReference>
<feature type="domain" description="PAS" evidence="2">
    <location>
        <begin position="24"/>
        <end position="78"/>
    </location>
</feature>
<organism evidence="3 4">
    <name type="scientific">Streptomyces pyxinae</name>
    <dbReference type="NCBI Taxonomy" id="2970734"/>
    <lineage>
        <taxon>Bacteria</taxon>
        <taxon>Bacillati</taxon>
        <taxon>Actinomycetota</taxon>
        <taxon>Actinomycetes</taxon>
        <taxon>Kitasatosporales</taxon>
        <taxon>Streptomycetaceae</taxon>
        <taxon>Streptomyces</taxon>
    </lineage>
</organism>
<feature type="domain" description="PAS" evidence="2">
    <location>
        <begin position="127"/>
        <end position="197"/>
    </location>
</feature>
<reference evidence="3" key="1">
    <citation type="submission" date="2022-08" db="EMBL/GenBank/DDBJ databases">
        <authorList>
            <person name="Somphong A."/>
            <person name="Phongsopitanun W."/>
        </authorList>
    </citation>
    <scope>NUCLEOTIDE SEQUENCE</scope>
    <source>
        <strain evidence="3">LP05-1</strain>
    </source>
</reference>
<dbReference type="PANTHER" id="PTHR43156:SF2">
    <property type="entry name" value="STAGE II SPORULATION PROTEIN E"/>
    <property type="match status" value="1"/>
</dbReference>
<dbReference type="SUPFAM" id="SSF55874">
    <property type="entry name" value="ATPase domain of HSP90 chaperone/DNA topoisomerase II/histidine kinase"/>
    <property type="match status" value="1"/>
</dbReference>
<name>A0ABT2CM49_9ACTN</name>
<dbReference type="InterPro" id="IPR013656">
    <property type="entry name" value="PAS_4"/>
</dbReference>
<evidence type="ECO:0000259" key="2">
    <source>
        <dbReference type="PROSITE" id="PS50112"/>
    </source>
</evidence>
<dbReference type="Proteomes" id="UP001431313">
    <property type="component" value="Unassembled WGS sequence"/>
</dbReference>
<dbReference type="InterPro" id="IPR052016">
    <property type="entry name" value="Bact_Sigma-Reg"/>
</dbReference>
<keyword evidence="4" id="KW-1185">Reference proteome</keyword>
<sequence>MTGPLTPLSESPEDPFSPARAVSVVLDGRARVVGWSERARELLGHPAEAALGRPAAFLLPPEDRAAVRTVAEGVGERGWFGVLPVLCGDGVERDFGVRARLVIRDGGIREWYLEAAPAADVTQWEIERSVMDGLFRRSPIGIAVHDPELRILRVNRPIARISGITPELARGHRTGDFLVEQDAATVESGLRQVLATGDPMIFTEQSCRLRTDPRRERLVAVSAFRLDDAEGRVLGVTQLVEDVTDRHRARHRLAMLNEASSGIGTTLDVTTTANELVDVAVPGLSDCVTVDLLEPVLLGEDPVPGALGPLRRTALKTVASKAENLLMPVGTLRSFPGDTPQGRCLATRQAVLVAEFDPTGPFSGLDELRARHARERGVHSLMVVPLTARGVVLGLVSLWRYRLPDPFEEDDLALAGEFAARAALSIDNARRYTQQHRTALALQRRLLPRDFPEHPAVAVAHRYLPAGGTAGVGGDWFDVIPLSGARVALVVGDVVGHGINAAATMGRLRTAVHTLADLDLEPGEVLSHLDDLVTRLAGEQERDDEGGSGEQVVGATCLYAVYDPVSRICSLARAGHPPPALVTPDGTIALPELPPGPPLGLGGLPFEAAELELSEGSVLALYTNGLVDGLEHDIDLGLERLRTVLAAAPARPLDETCQSVVEALLPVRPADDVALLLARTRTLPDDKVACWELSAEATAPARARAVTTAQLAEWGLEELTFTTELIVSELVTNAYRYAGGPVTLRLIHHHRLICEVSDPSSTSPYLRRARSTDEGGRGLLLVAQLTARWGTRHARTGKTVWTEQELPGTPLAERPEVDLTALL</sequence>
<dbReference type="InterPro" id="IPR003018">
    <property type="entry name" value="GAF"/>
</dbReference>
<accession>A0ABT2CM49</accession>
<dbReference type="Pfam" id="PF13581">
    <property type="entry name" value="HATPase_c_2"/>
    <property type="match status" value="1"/>
</dbReference>
<dbReference type="InterPro" id="IPR029016">
    <property type="entry name" value="GAF-like_dom_sf"/>
</dbReference>
<keyword evidence="1" id="KW-0378">Hydrolase</keyword>
<proteinExistence type="predicted"/>
<dbReference type="SUPFAM" id="SSF55781">
    <property type="entry name" value="GAF domain-like"/>
    <property type="match status" value="1"/>
</dbReference>
<dbReference type="CDD" id="cd16936">
    <property type="entry name" value="HATPase_RsbW-like"/>
    <property type="match status" value="1"/>
</dbReference>
<dbReference type="InterPro" id="IPR001932">
    <property type="entry name" value="PPM-type_phosphatase-like_dom"/>
</dbReference>